<reference evidence="2" key="1">
    <citation type="submission" date="2020-10" db="EMBL/GenBank/DDBJ databases">
        <authorList>
            <person name="Muller C M."/>
        </authorList>
    </citation>
    <scope>NUCLEOTIDE SEQUENCE</scope>
    <source>
        <strain evidence="2">THUN-12</strain>
    </source>
</reference>
<comment type="caution">
    <text evidence="2">The sequence shown here is derived from an EMBL/GenBank/DDBJ whole genome shotgun (WGS) entry which is preliminary data.</text>
</comment>
<evidence type="ECO:0000313" key="3">
    <source>
        <dbReference type="Proteomes" id="UP000683417"/>
    </source>
</evidence>
<evidence type="ECO:0000256" key="1">
    <source>
        <dbReference type="SAM" id="Phobius"/>
    </source>
</evidence>
<dbReference type="AlphaFoldDB" id="A0A9W4D932"/>
<keyword evidence="1" id="KW-1133">Transmembrane helix</keyword>
<sequence length="76" mass="8321">MAEGRVKVPRTKVSSGISERTHYMSSPNVKLSYCRAYSWGMLVFSMSCSLSAGLAPVTNKYSSIHSWVSNGLGCRN</sequence>
<protein>
    <submittedName>
        <fullName evidence="2">BgTH12-07297</fullName>
    </submittedName>
</protein>
<dbReference type="EMBL" id="CAJHIT010000010">
    <property type="protein sequence ID" value="CAD6506371.1"/>
    <property type="molecule type" value="Genomic_DNA"/>
</dbReference>
<accession>A0A9W4D932</accession>
<feature type="transmembrane region" description="Helical" evidence="1">
    <location>
        <begin position="36"/>
        <end position="57"/>
    </location>
</feature>
<evidence type="ECO:0000313" key="2">
    <source>
        <dbReference type="EMBL" id="CAD6506371.1"/>
    </source>
</evidence>
<keyword evidence="1" id="KW-0472">Membrane</keyword>
<organism evidence="2 3">
    <name type="scientific">Blumeria graminis f. sp. triticale</name>
    <dbReference type="NCBI Taxonomy" id="1689686"/>
    <lineage>
        <taxon>Eukaryota</taxon>
        <taxon>Fungi</taxon>
        <taxon>Dikarya</taxon>
        <taxon>Ascomycota</taxon>
        <taxon>Pezizomycotina</taxon>
        <taxon>Leotiomycetes</taxon>
        <taxon>Erysiphales</taxon>
        <taxon>Erysiphaceae</taxon>
        <taxon>Blumeria</taxon>
    </lineage>
</organism>
<gene>
    <name evidence="2" type="ORF">BGTH12_LOCUS7729</name>
</gene>
<name>A0A9W4D932_BLUGR</name>
<keyword evidence="1" id="KW-0812">Transmembrane</keyword>
<proteinExistence type="predicted"/>
<dbReference type="Proteomes" id="UP000683417">
    <property type="component" value="Unassembled WGS sequence"/>
</dbReference>